<proteinExistence type="predicted"/>
<protein>
    <recommendedName>
        <fullName evidence="3">Glycosyl transferase family 2</fullName>
    </recommendedName>
</protein>
<reference evidence="1 2" key="1">
    <citation type="journal article" date="2015" name="Int J Genomics">
        <title>Comparative Genomics Revealed Genetic Diversity and Species/Strain-Level Differences in Carbohydrate Metabolism of Three Probiotic Bifidobacterial Species.</title>
        <authorList>
            <person name="Odamaki T."/>
            <person name="Horigome A."/>
            <person name="Sugahara H."/>
            <person name="Hashikura N."/>
            <person name="Minami J."/>
            <person name="Xiao J.Z."/>
            <person name="Abe F."/>
        </authorList>
    </citation>
    <scope>NUCLEOTIDE SEQUENCE [LARGE SCALE GENOMIC DNA]</scope>
    <source>
        <strain evidence="1 2">MCC 0483</strain>
    </source>
</reference>
<accession>A0AB34T746</accession>
<evidence type="ECO:0000313" key="2">
    <source>
        <dbReference type="Proteomes" id="UP000037239"/>
    </source>
</evidence>
<comment type="caution">
    <text evidence="1">The sequence shown here is derived from an EMBL/GenBank/DDBJ whole genome shotgun (WGS) entry which is preliminary data.</text>
</comment>
<dbReference type="AlphaFoldDB" id="A0AB34T746"/>
<evidence type="ECO:0008006" key="3">
    <source>
        <dbReference type="Google" id="ProtNLM"/>
    </source>
</evidence>
<evidence type="ECO:0000313" key="1">
    <source>
        <dbReference type="EMBL" id="KOA47750.1"/>
    </source>
</evidence>
<gene>
    <name evidence="1" type="ORF">BAAM0483_09310</name>
</gene>
<dbReference type="EMBL" id="AWFK01000022">
    <property type="protein sequence ID" value="KOA47750.1"/>
    <property type="molecule type" value="Genomic_DNA"/>
</dbReference>
<organism evidence="1 2">
    <name type="scientific">Bifidobacterium animalis subsp. animalis MCC 0483</name>
    <dbReference type="NCBI Taxonomy" id="1365955"/>
    <lineage>
        <taxon>Bacteria</taxon>
        <taxon>Bacillati</taxon>
        <taxon>Actinomycetota</taxon>
        <taxon>Actinomycetes</taxon>
        <taxon>Bifidobacteriales</taxon>
        <taxon>Bifidobacteriaceae</taxon>
        <taxon>Bifidobacterium</taxon>
    </lineage>
</organism>
<name>A0AB34T746_9BIFI</name>
<dbReference type="Proteomes" id="UP000037239">
    <property type="component" value="Unassembled WGS sequence"/>
</dbReference>
<sequence>MCVDSDDWLEPFAVSTIARDVQGLTAEQSLIYPKYFTTQKKEDLVWFPSGVKVVELADIRMKYGLPIETAIVFNTQVLSKHPFPMVEGEHFISEGSAYYDFTYPEVFVVHPDAFYRCEYQDEGLTKNVWKNWLRNPTGTKMTLGKRYTRAKTYKGKNAFEERLSALLGIESLNMALGLSPFDGLPTRSVMAVVALPLAAYLTRNRYGK</sequence>